<protein>
    <submittedName>
        <fullName evidence="2">Uncharacterized protein</fullName>
    </submittedName>
</protein>
<dbReference type="OMA" id="CVEREWM"/>
<evidence type="ECO:0000313" key="2">
    <source>
        <dbReference type="EMBL" id="EMS56029.1"/>
    </source>
</evidence>
<evidence type="ECO:0000256" key="1">
    <source>
        <dbReference type="SAM" id="MobiDB-lite"/>
    </source>
</evidence>
<proteinExistence type="predicted"/>
<feature type="compositionally biased region" description="Basic and acidic residues" evidence="1">
    <location>
        <begin position="7"/>
        <end position="42"/>
    </location>
</feature>
<sequence length="116" mass="13373">MGISREAQGEGEKGNRSSSKEIQRRGKEEQHQGRKTSSREFDVGTAAELEMVVAGGIVEMGRYWWCVEREWMDDWVARWLVGAPPRWPGRGDGRRWRRKRGREEMEMPGLIGNQGV</sequence>
<feature type="region of interest" description="Disordered" evidence="1">
    <location>
        <begin position="1"/>
        <end position="42"/>
    </location>
</feature>
<organism evidence="2">
    <name type="scientific">Triticum urartu</name>
    <name type="common">Red wild einkorn</name>
    <name type="synonym">Crithodium urartu</name>
    <dbReference type="NCBI Taxonomy" id="4572"/>
    <lineage>
        <taxon>Eukaryota</taxon>
        <taxon>Viridiplantae</taxon>
        <taxon>Streptophyta</taxon>
        <taxon>Embryophyta</taxon>
        <taxon>Tracheophyta</taxon>
        <taxon>Spermatophyta</taxon>
        <taxon>Magnoliopsida</taxon>
        <taxon>Liliopsida</taxon>
        <taxon>Poales</taxon>
        <taxon>Poaceae</taxon>
        <taxon>BOP clade</taxon>
        <taxon>Pooideae</taxon>
        <taxon>Triticodae</taxon>
        <taxon>Triticeae</taxon>
        <taxon>Triticinae</taxon>
        <taxon>Triticum</taxon>
    </lineage>
</organism>
<dbReference type="EMBL" id="KD163902">
    <property type="protein sequence ID" value="EMS56029.1"/>
    <property type="molecule type" value="Genomic_DNA"/>
</dbReference>
<gene>
    <name evidence="2" type="ORF">TRIUR3_07426</name>
</gene>
<name>M8A6J8_TRIUA</name>
<reference evidence="2" key="1">
    <citation type="journal article" date="2013" name="Nature">
        <title>Draft genome of the wheat A-genome progenitor Triticum urartu.</title>
        <authorList>
            <person name="Ling H.Q."/>
            <person name="Zhao S."/>
            <person name="Liu D."/>
            <person name="Wang J."/>
            <person name="Sun H."/>
            <person name="Zhang C."/>
            <person name="Fan H."/>
            <person name="Li D."/>
            <person name="Dong L."/>
            <person name="Tao Y."/>
            <person name="Gao C."/>
            <person name="Wu H."/>
            <person name="Li Y."/>
            <person name="Cui Y."/>
            <person name="Guo X."/>
            <person name="Zheng S."/>
            <person name="Wang B."/>
            <person name="Yu K."/>
            <person name="Liang Q."/>
            <person name="Yang W."/>
            <person name="Lou X."/>
            <person name="Chen J."/>
            <person name="Feng M."/>
            <person name="Jian J."/>
            <person name="Zhang X."/>
            <person name="Luo G."/>
            <person name="Jiang Y."/>
            <person name="Liu J."/>
            <person name="Wang Z."/>
            <person name="Sha Y."/>
            <person name="Zhang B."/>
            <person name="Wu H."/>
            <person name="Tang D."/>
            <person name="Shen Q."/>
            <person name="Xue P."/>
            <person name="Zou S."/>
            <person name="Wang X."/>
            <person name="Liu X."/>
            <person name="Wang F."/>
            <person name="Yang Y."/>
            <person name="An X."/>
            <person name="Dong Z."/>
            <person name="Zhang K."/>
            <person name="Zhang X."/>
            <person name="Luo M.C."/>
            <person name="Dvorak J."/>
            <person name="Tong Y."/>
            <person name="Wang J."/>
            <person name="Yang H."/>
            <person name="Li Z."/>
            <person name="Wang D."/>
            <person name="Zhang A."/>
            <person name="Wang J."/>
        </authorList>
    </citation>
    <scope>NUCLEOTIDE SEQUENCE</scope>
</reference>
<dbReference type="AlphaFoldDB" id="M8A6J8"/>
<feature type="region of interest" description="Disordered" evidence="1">
    <location>
        <begin position="90"/>
        <end position="116"/>
    </location>
</feature>
<accession>M8A6J8</accession>